<dbReference type="PRINTS" id="PR00237">
    <property type="entry name" value="GPCRRHODOPSN"/>
</dbReference>
<protein>
    <recommendedName>
        <fullName evidence="7">G-protein coupled receptors family 1 profile domain-containing protein</fullName>
    </recommendedName>
</protein>
<keyword evidence="3 6" id="KW-0812">Transmembrane</keyword>
<accession>A0A6L2Q5G5</accession>
<comment type="similarity">
    <text evidence="2">Belongs to the G-protein coupled receptor 1 family.</text>
</comment>
<comment type="subcellular location">
    <subcellularLocation>
        <location evidence="1">Membrane</location>
    </subcellularLocation>
</comment>
<dbReference type="InParanoid" id="A0A6L2Q5G5"/>
<dbReference type="GO" id="GO:0004930">
    <property type="term" value="F:G protein-coupled receptor activity"/>
    <property type="evidence" value="ECO:0007669"/>
    <property type="project" value="InterPro"/>
</dbReference>
<dbReference type="Pfam" id="PF00001">
    <property type="entry name" value="7tm_1"/>
    <property type="match status" value="1"/>
</dbReference>
<sequence length="416" mass="47510">MADNHTSAELSAQFRDASRFWIQRVFVPLVVGIGLLGNVVTIVVLTRRRMRSSTNVYLTALAVSDLLYLLFVFTLSFKHYPNICEPSFLLYWQYYGFGIWFTDATTYTSIWLTVSFTVERYIAVCHPMRGRLICTESRAKKVIVLVYVFCFVTTVTTPLEYEATVIQDPTDNSTLVSCVNFTKMAGNETYRAVFYWFTTITFVFVPLILLGIFNSFLIHAVHKSQQQRCRMTQVEQSDSIQTQENKITITLIAVVILFMVCQIPTAITLIYDLFHQIPESLDEENIRLGLGNIFNFLVTINAACNFMLYCVLSDKYRRTFLLTFLPSCYHPPSPSRHNTVYSSMYDGPSTLRRSVRTSSVHVPALSCDNGKMFRHASNYSTRKQKNEGQLPLHLARNNVPSLLVESHLSLSSSIPN</sequence>
<feature type="transmembrane region" description="Helical" evidence="6">
    <location>
        <begin position="57"/>
        <end position="77"/>
    </location>
</feature>
<dbReference type="SMART" id="SM01381">
    <property type="entry name" value="7TM_GPCR_Srsx"/>
    <property type="match status" value="1"/>
</dbReference>
<dbReference type="InterPro" id="IPR052954">
    <property type="entry name" value="GPCR-Ligand_Int"/>
</dbReference>
<dbReference type="CDD" id="cd14978">
    <property type="entry name" value="7tmA_FMRFamide_R-like"/>
    <property type="match status" value="1"/>
</dbReference>
<dbReference type="PANTHER" id="PTHR46641:SF22">
    <property type="entry name" value="PROCTOLIN RECEPTOR, ISOFORM A"/>
    <property type="match status" value="1"/>
</dbReference>
<feature type="transmembrane region" description="Helical" evidence="6">
    <location>
        <begin position="249"/>
        <end position="273"/>
    </location>
</feature>
<dbReference type="GO" id="GO:0016020">
    <property type="term" value="C:membrane"/>
    <property type="evidence" value="ECO:0007669"/>
    <property type="project" value="UniProtKB-SubCell"/>
</dbReference>
<dbReference type="EMBL" id="BLKM01012977">
    <property type="protein sequence ID" value="GFG38065.1"/>
    <property type="molecule type" value="Genomic_DNA"/>
</dbReference>
<reference evidence="9" key="1">
    <citation type="submission" date="2020-01" db="EMBL/GenBank/DDBJ databases">
        <title>Draft genome sequence of the Termite Coptotermes fromosanus.</title>
        <authorList>
            <person name="Itakura S."/>
            <person name="Yosikawa Y."/>
            <person name="Umezawa K."/>
        </authorList>
    </citation>
    <scope>NUCLEOTIDE SEQUENCE [LARGE SCALE GENOMIC DNA]</scope>
</reference>
<feature type="domain" description="G-protein coupled receptors family 1 profile" evidence="7">
    <location>
        <begin position="37"/>
        <end position="309"/>
    </location>
</feature>
<keyword evidence="4 6" id="KW-1133">Transmembrane helix</keyword>
<evidence type="ECO:0000256" key="4">
    <source>
        <dbReference type="ARBA" id="ARBA00022989"/>
    </source>
</evidence>
<dbReference type="AlphaFoldDB" id="A0A6L2Q5G5"/>
<feature type="transmembrane region" description="Helical" evidence="6">
    <location>
        <begin position="142"/>
        <end position="159"/>
    </location>
</feature>
<keyword evidence="9" id="KW-1185">Reference proteome</keyword>
<feature type="transmembrane region" description="Helical" evidence="6">
    <location>
        <begin position="97"/>
        <end position="122"/>
    </location>
</feature>
<evidence type="ECO:0000256" key="6">
    <source>
        <dbReference type="SAM" id="Phobius"/>
    </source>
</evidence>
<proteinExistence type="inferred from homology"/>
<dbReference type="InterPro" id="IPR000276">
    <property type="entry name" value="GPCR_Rhodpsn"/>
</dbReference>
<evidence type="ECO:0000313" key="9">
    <source>
        <dbReference type="Proteomes" id="UP000502823"/>
    </source>
</evidence>
<dbReference type="Proteomes" id="UP000502823">
    <property type="component" value="Unassembled WGS sequence"/>
</dbReference>
<gene>
    <name evidence="8" type="ORF">Cfor_02339</name>
</gene>
<evidence type="ECO:0000259" key="7">
    <source>
        <dbReference type="PROSITE" id="PS50262"/>
    </source>
</evidence>
<dbReference type="PROSITE" id="PS50262">
    <property type="entry name" value="G_PROTEIN_RECEP_F1_2"/>
    <property type="match status" value="1"/>
</dbReference>
<feature type="transmembrane region" description="Helical" evidence="6">
    <location>
        <begin position="293"/>
        <end position="312"/>
    </location>
</feature>
<dbReference type="FunCoup" id="A0A6L2Q5G5">
    <property type="interactions" value="34"/>
</dbReference>
<evidence type="ECO:0000256" key="3">
    <source>
        <dbReference type="ARBA" id="ARBA00022692"/>
    </source>
</evidence>
<evidence type="ECO:0000256" key="5">
    <source>
        <dbReference type="ARBA" id="ARBA00023136"/>
    </source>
</evidence>
<feature type="transmembrane region" description="Helical" evidence="6">
    <location>
        <begin position="193"/>
        <end position="221"/>
    </location>
</feature>
<dbReference type="Gene3D" id="1.20.1070.10">
    <property type="entry name" value="Rhodopsin 7-helix transmembrane proteins"/>
    <property type="match status" value="1"/>
</dbReference>
<feature type="transmembrane region" description="Helical" evidence="6">
    <location>
        <begin position="25"/>
        <end position="45"/>
    </location>
</feature>
<evidence type="ECO:0000256" key="1">
    <source>
        <dbReference type="ARBA" id="ARBA00004370"/>
    </source>
</evidence>
<dbReference type="InterPro" id="IPR017452">
    <property type="entry name" value="GPCR_Rhodpsn_7TM"/>
</dbReference>
<dbReference type="PANTHER" id="PTHR46641">
    <property type="entry name" value="FMRFAMIDE RECEPTOR-RELATED"/>
    <property type="match status" value="1"/>
</dbReference>
<dbReference type="SUPFAM" id="SSF81321">
    <property type="entry name" value="Family A G protein-coupled receptor-like"/>
    <property type="match status" value="1"/>
</dbReference>
<keyword evidence="5 6" id="KW-0472">Membrane</keyword>
<organism evidence="8 9">
    <name type="scientific">Coptotermes formosanus</name>
    <name type="common">Formosan subterranean termite</name>
    <dbReference type="NCBI Taxonomy" id="36987"/>
    <lineage>
        <taxon>Eukaryota</taxon>
        <taxon>Metazoa</taxon>
        <taxon>Ecdysozoa</taxon>
        <taxon>Arthropoda</taxon>
        <taxon>Hexapoda</taxon>
        <taxon>Insecta</taxon>
        <taxon>Pterygota</taxon>
        <taxon>Neoptera</taxon>
        <taxon>Polyneoptera</taxon>
        <taxon>Dictyoptera</taxon>
        <taxon>Blattodea</taxon>
        <taxon>Blattoidea</taxon>
        <taxon>Termitoidae</taxon>
        <taxon>Rhinotermitidae</taxon>
        <taxon>Coptotermes</taxon>
    </lineage>
</organism>
<evidence type="ECO:0000313" key="8">
    <source>
        <dbReference type="EMBL" id="GFG38065.1"/>
    </source>
</evidence>
<comment type="caution">
    <text evidence="8">The sequence shown here is derived from an EMBL/GenBank/DDBJ whole genome shotgun (WGS) entry which is preliminary data.</text>
</comment>
<name>A0A6L2Q5G5_COPFO</name>
<dbReference type="OrthoDB" id="10011262at2759"/>
<evidence type="ECO:0000256" key="2">
    <source>
        <dbReference type="ARBA" id="ARBA00010663"/>
    </source>
</evidence>